<accession>A0A194XWA6</accession>
<dbReference type="InterPro" id="IPR000504">
    <property type="entry name" value="RRM_dom"/>
</dbReference>
<keyword evidence="5" id="KW-1185">Reference proteome</keyword>
<protein>
    <recommendedName>
        <fullName evidence="3">RRM domain-containing protein</fullName>
    </recommendedName>
</protein>
<dbReference type="Gene3D" id="3.30.70.330">
    <property type="match status" value="1"/>
</dbReference>
<dbReference type="STRING" id="149040.A0A194XWA6"/>
<feature type="domain" description="RRM" evidence="3">
    <location>
        <begin position="49"/>
        <end position="125"/>
    </location>
</feature>
<dbReference type="PROSITE" id="PS50102">
    <property type="entry name" value="RRM"/>
    <property type="match status" value="1"/>
</dbReference>
<dbReference type="InterPro" id="IPR012677">
    <property type="entry name" value="Nucleotide-bd_a/b_plait_sf"/>
</dbReference>
<feature type="compositionally biased region" description="Acidic residues" evidence="2">
    <location>
        <begin position="184"/>
        <end position="195"/>
    </location>
</feature>
<dbReference type="RefSeq" id="XP_018078776.1">
    <property type="nucleotide sequence ID" value="XM_018211392.1"/>
</dbReference>
<dbReference type="CDD" id="cd00590">
    <property type="entry name" value="RRM_SF"/>
    <property type="match status" value="1"/>
</dbReference>
<dbReference type="InterPro" id="IPR035979">
    <property type="entry name" value="RBD_domain_sf"/>
</dbReference>
<evidence type="ECO:0000313" key="5">
    <source>
        <dbReference type="Proteomes" id="UP000070700"/>
    </source>
</evidence>
<dbReference type="Proteomes" id="UP000070700">
    <property type="component" value="Unassembled WGS sequence"/>
</dbReference>
<evidence type="ECO:0000256" key="1">
    <source>
        <dbReference type="PROSITE-ProRule" id="PRU00176"/>
    </source>
</evidence>
<evidence type="ECO:0000256" key="2">
    <source>
        <dbReference type="SAM" id="MobiDB-lite"/>
    </source>
</evidence>
<evidence type="ECO:0000259" key="3">
    <source>
        <dbReference type="PROSITE" id="PS50102"/>
    </source>
</evidence>
<dbReference type="OrthoDB" id="77405at2759"/>
<organism evidence="4 5">
    <name type="scientific">Mollisia scopiformis</name>
    <name type="common">Conifer needle endophyte fungus</name>
    <name type="synonym">Phialocephala scopiformis</name>
    <dbReference type="NCBI Taxonomy" id="149040"/>
    <lineage>
        <taxon>Eukaryota</taxon>
        <taxon>Fungi</taxon>
        <taxon>Dikarya</taxon>
        <taxon>Ascomycota</taxon>
        <taxon>Pezizomycotina</taxon>
        <taxon>Leotiomycetes</taxon>
        <taxon>Helotiales</taxon>
        <taxon>Mollisiaceae</taxon>
        <taxon>Mollisia</taxon>
    </lineage>
</organism>
<dbReference type="KEGG" id="psco:LY89DRAFT_634522"/>
<feature type="region of interest" description="Disordered" evidence="2">
    <location>
        <begin position="144"/>
        <end position="217"/>
    </location>
</feature>
<dbReference type="EMBL" id="KQ947404">
    <property type="protein sequence ID" value="KUJ24421.1"/>
    <property type="molecule type" value="Genomic_DNA"/>
</dbReference>
<dbReference type="AlphaFoldDB" id="A0A194XWA6"/>
<reference evidence="4 5" key="1">
    <citation type="submission" date="2015-10" db="EMBL/GenBank/DDBJ databases">
        <title>Full genome of DAOMC 229536 Phialocephala scopiformis, a fungal endophyte of spruce producing the potent anti-insectan compound rugulosin.</title>
        <authorList>
            <consortium name="DOE Joint Genome Institute"/>
            <person name="Walker A.K."/>
            <person name="Frasz S.L."/>
            <person name="Seifert K.A."/>
            <person name="Miller J.D."/>
            <person name="Mondo S.J."/>
            <person name="Labutti K."/>
            <person name="Lipzen A."/>
            <person name="Dockter R."/>
            <person name="Kennedy M."/>
            <person name="Grigoriev I.V."/>
            <person name="Spatafora J.W."/>
        </authorList>
    </citation>
    <scope>NUCLEOTIDE SEQUENCE [LARGE SCALE GENOMIC DNA]</scope>
    <source>
        <strain evidence="4 5">CBS 120377</strain>
    </source>
</reference>
<name>A0A194XWA6_MOLSC</name>
<keyword evidence="1" id="KW-0694">RNA-binding</keyword>
<evidence type="ECO:0000313" key="4">
    <source>
        <dbReference type="EMBL" id="KUJ24421.1"/>
    </source>
</evidence>
<dbReference type="GO" id="GO:0003723">
    <property type="term" value="F:RNA binding"/>
    <property type="evidence" value="ECO:0007669"/>
    <property type="project" value="UniProtKB-UniRule"/>
</dbReference>
<sequence length="474" mass="52974">MTNYNGLFGLQEQDYEDGNHTYLTQAFLTPSQSIPGVPARYAEEQSQGRALYVGGAPKGWQNEIVRSIFGLWGRVEKLPVLISLSAEETFRWIVMANEGEAATAMEQLHGRKHANGYLSVSMSLPPGRTLTLVKKELLAELPDFNEYGDPEKTPVPQLHHGHPPVRDTSDEKTPTNNHPTFEFTVEDEDSGEFYDDDIRSPEIPPPSECSPLSTPAKDEPKDGFVTQASSWANIAGTDPNITFIDLKPTRRREGPRLKSVGRIPQVVRTVNQNVARLVFLFNLPSTITATDITNAIKEGPLVKMQFGFDADTKARYCGVIFQNPRDAADFEAVLDKEKKDSKPDRFRFIVEHARAEQYGLEDTLRAMGPPMWATRRLTIVKGGFFFMFGERQMRDICEKLVGEDCVQLIWLYNGGNATVVFTDVSAAIKVKKEFDRRAARAHSGEEGTSAVWEGVQTTFSKDPCVAPLELKTKL</sequence>
<feature type="compositionally biased region" description="Basic and acidic residues" evidence="2">
    <location>
        <begin position="164"/>
        <end position="173"/>
    </location>
</feature>
<dbReference type="InParanoid" id="A0A194XWA6"/>
<dbReference type="SUPFAM" id="SSF54928">
    <property type="entry name" value="RNA-binding domain, RBD"/>
    <property type="match status" value="2"/>
</dbReference>
<gene>
    <name evidence="4" type="ORF">LY89DRAFT_634522</name>
</gene>
<proteinExistence type="predicted"/>
<dbReference type="GeneID" id="28821118"/>